<gene>
    <name evidence="2" type="ORF">Aco04nite_76000</name>
</gene>
<evidence type="ECO:0008006" key="4">
    <source>
        <dbReference type="Google" id="ProtNLM"/>
    </source>
</evidence>
<protein>
    <recommendedName>
        <fullName evidence="4">Transposase</fullName>
    </recommendedName>
</protein>
<organism evidence="2 3">
    <name type="scientific">Winogradskya consettensis</name>
    <dbReference type="NCBI Taxonomy" id="113560"/>
    <lineage>
        <taxon>Bacteria</taxon>
        <taxon>Bacillati</taxon>
        <taxon>Actinomycetota</taxon>
        <taxon>Actinomycetes</taxon>
        <taxon>Micromonosporales</taxon>
        <taxon>Micromonosporaceae</taxon>
        <taxon>Winogradskya</taxon>
    </lineage>
</organism>
<name>A0A919T021_9ACTN</name>
<keyword evidence="3" id="KW-1185">Reference proteome</keyword>
<proteinExistence type="predicted"/>
<evidence type="ECO:0000313" key="3">
    <source>
        <dbReference type="Proteomes" id="UP000680865"/>
    </source>
</evidence>
<evidence type="ECO:0000313" key="2">
    <source>
        <dbReference type="EMBL" id="GIM81324.1"/>
    </source>
</evidence>
<dbReference type="EMBL" id="BOQP01000046">
    <property type="protein sequence ID" value="GIM81324.1"/>
    <property type="molecule type" value="Genomic_DNA"/>
</dbReference>
<sequence length="105" mass="11672">MAPLPHHHLRRPTPPGRQPPANARPHLALRRSPTTAATGRRPPATTTPDPEAIRRGTFTSVGDLVGAIRAFIDGYNQRCEPFRWTKTADQILAKANRQKTSDPRH</sequence>
<evidence type="ECO:0000256" key="1">
    <source>
        <dbReference type="SAM" id="MobiDB-lite"/>
    </source>
</evidence>
<reference evidence="2" key="1">
    <citation type="submission" date="2021-03" db="EMBL/GenBank/DDBJ databases">
        <title>Whole genome shotgun sequence of Actinoplanes consettensis NBRC 14913.</title>
        <authorList>
            <person name="Komaki H."/>
            <person name="Tamura T."/>
        </authorList>
    </citation>
    <scope>NUCLEOTIDE SEQUENCE</scope>
    <source>
        <strain evidence="2">NBRC 14913</strain>
    </source>
</reference>
<comment type="caution">
    <text evidence="2">The sequence shown here is derived from an EMBL/GenBank/DDBJ whole genome shotgun (WGS) entry which is preliminary data.</text>
</comment>
<dbReference type="AlphaFoldDB" id="A0A919T021"/>
<feature type="compositionally biased region" description="Basic residues" evidence="1">
    <location>
        <begin position="1"/>
        <end position="11"/>
    </location>
</feature>
<feature type="compositionally biased region" description="Low complexity" evidence="1">
    <location>
        <begin position="30"/>
        <end position="48"/>
    </location>
</feature>
<accession>A0A919T021</accession>
<feature type="region of interest" description="Disordered" evidence="1">
    <location>
        <begin position="1"/>
        <end position="57"/>
    </location>
</feature>
<dbReference type="Proteomes" id="UP000680865">
    <property type="component" value="Unassembled WGS sequence"/>
</dbReference>